<dbReference type="EMBL" id="VFOZ01000001">
    <property type="protein sequence ID" value="TQM00736.1"/>
    <property type="molecule type" value="Genomic_DNA"/>
</dbReference>
<dbReference type="InterPro" id="IPR015168">
    <property type="entry name" value="SsuA/THI5"/>
</dbReference>
<dbReference type="Proteomes" id="UP000316096">
    <property type="component" value="Unassembled WGS sequence"/>
</dbReference>
<dbReference type="Gene3D" id="3.40.190.10">
    <property type="entry name" value="Periplasmic binding protein-like II"/>
    <property type="match status" value="2"/>
</dbReference>
<evidence type="ECO:0000259" key="4">
    <source>
        <dbReference type="Pfam" id="PF09084"/>
    </source>
</evidence>
<comment type="caution">
    <text evidence="5">The sequence shown here is derived from an EMBL/GenBank/DDBJ whole genome shotgun (WGS) entry which is preliminary data.</text>
</comment>
<feature type="domain" description="SsuA/THI5-like" evidence="4">
    <location>
        <begin position="19"/>
        <end position="222"/>
    </location>
</feature>
<protein>
    <submittedName>
        <fullName evidence="5">ABC-type nitrate/sulfonate/bicarbonate transport system substrate-binding protein</fullName>
    </submittedName>
</protein>
<evidence type="ECO:0000256" key="2">
    <source>
        <dbReference type="ARBA" id="ARBA00010742"/>
    </source>
</evidence>
<gene>
    <name evidence="5" type="ORF">FB559_6457</name>
</gene>
<evidence type="ECO:0000256" key="1">
    <source>
        <dbReference type="ARBA" id="ARBA00004418"/>
    </source>
</evidence>
<dbReference type="OrthoDB" id="4520600at2"/>
<dbReference type="GO" id="GO:0042597">
    <property type="term" value="C:periplasmic space"/>
    <property type="evidence" value="ECO:0007669"/>
    <property type="project" value="UniProtKB-SubCell"/>
</dbReference>
<keyword evidence="3" id="KW-0732">Signal</keyword>
<dbReference type="AlphaFoldDB" id="A0A543CUF3"/>
<evidence type="ECO:0000313" key="5">
    <source>
        <dbReference type="EMBL" id="TQM00736.1"/>
    </source>
</evidence>
<keyword evidence="6" id="KW-1185">Reference proteome</keyword>
<evidence type="ECO:0000313" key="6">
    <source>
        <dbReference type="Proteomes" id="UP000316096"/>
    </source>
</evidence>
<comment type="subcellular location">
    <subcellularLocation>
        <location evidence="1">Periplasm</location>
    </subcellularLocation>
</comment>
<dbReference type="Pfam" id="PF09084">
    <property type="entry name" value="NMT1"/>
    <property type="match status" value="1"/>
</dbReference>
<dbReference type="RefSeq" id="WP_141960509.1">
    <property type="nucleotide sequence ID" value="NZ_VFOZ01000001.1"/>
</dbReference>
<sequence length="292" mass="32018">MHTIDLTYVGLGIHEELVAYVADQENYYEQEGVHVALRDGCDWDGERVRRTATIGLGRAVLSRVTDGIPWTALCVNTERPLFWLLARDAYASVEGLRGGRIGIHPPRTAPGCFARIVLRRHGLDPDHDVQPVVMKPGDYGRHIRRLAEGSLDAAFVGSTLAPEVTAQENGLRLLAFVGDHFRIPTTGIAVDTTHTAPDDPAVVALVRANRRALRTVRDEPDLAVRYVNALIPSLSETEARRHYERYVAPYFTADGRHDPSVAAQAVASVAEELGVSTVPDAADIYRTEPTEG</sequence>
<dbReference type="PANTHER" id="PTHR30024">
    <property type="entry name" value="ALIPHATIC SULFONATES-BINDING PROTEIN-RELATED"/>
    <property type="match status" value="1"/>
</dbReference>
<name>A0A543CUF3_9ACTN</name>
<dbReference type="PANTHER" id="PTHR30024:SF47">
    <property type="entry name" value="TAURINE-BINDING PERIPLASMIC PROTEIN"/>
    <property type="match status" value="1"/>
</dbReference>
<dbReference type="SUPFAM" id="SSF53850">
    <property type="entry name" value="Periplasmic binding protein-like II"/>
    <property type="match status" value="1"/>
</dbReference>
<proteinExistence type="inferred from homology"/>
<evidence type="ECO:0000256" key="3">
    <source>
        <dbReference type="ARBA" id="ARBA00022729"/>
    </source>
</evidence>
<comment type="similarity">
    <text evidence="2">Belongs to the bacterial solute-binding protein SsuA/TauA family.</text>
</comment>
<reference evidence="5 6" key="1">
    <citation type="submission" date="2019-06" db="EMBL/GenBank/DDBJ databases">
        <title>Sequencing the genomes of 1000 actinobacteria strains.</title>
        <authorList>
            <person name="Klenk H.-P."/>
        </authorList>
    </citation>
    <scope>NUCLEOTIDE SEQUENCE [LARGE SCALE GENOMIC DNA]</scope>
    <source>
        <strain evidence="5 6">DSM 102200</strain>
    </source>
</reference>
<organism evidence="5 6">
    <name type="scientific">Actinoallomurus bryophytorum</name>
    <dbReference type="NCBI Taxonomy" id="1490222"/>
    <lineage>
        <taxon>Bacteria</taxon>
        <taxon>Bacillati</taxon>
        <taxon>Actinomycetota</taxon>
        <taxon>Actinomycetes</taxon>
        <taxon>Streptosporangiales</taxon>
        <taxon>Thermomonosporaceae</taxon>
        <taxon>Actinoallomurus</taxon>
    </lineage>
</organism>
<accession>A0A543CUF3</accession>